<dbReference type="FunFam" id="1.10.10.200:FF:000002">
    <property type="entry name" value="Probable transcriptional regulatory protein CLM62_37755"/>
    <property type="match status" value="1"/>
</dbReference>
<dbReference type="GO" id="GO:0006417">
    <property type="term" value="P:regulation of translation"/>
    <property type="evidence" value="ECO:0007669"/>
    <property type="project" value="UniProtKB-KW"/>
</dbReference>
<dbReference type="RefSeq" id="XP_022086222.1">
    <property type="nucleotide sequence ID" value="XM_022230530.1"/>
</dbReference>
<dbReference type="PANTHER" id="PTHR12532">
    <property type="entry name" value="TRANSLATIONAL ACTIVATOR OF CYTOCHROME C OXIDASE 1"/>
    <property type="match status" value="1"/>
</dbReference>
<reference evidence="13 14" key="1">
    <citation type="submission" date="2025-04" db="UniProtKB">
        <authorList>
            <consortium name="RefSeq"/>
        </authorList>
    </citation>
    <scope>IDENTIFICATION</scope>
</reference>
<sequence>MAVSIWFSAPSKELKRLVRTCIYFTTQSRNPQHFKPSYLLDELASRSKYIAVNSKIANSTLNTEQCATTSNQRELSKCRERHQGKANMKWPSMLFHQRGLDTSIDCRLLSVGHQLTCRWLPGSGISTQPMRLFHGSSTVWAGHNKWSKVKHIKGPKDDQRSIVFNKLILQMRIAIRENGPNPELNSALAGLISQAKSKAMPKSTIEGVLKAPAKSADTQLLLEARGPGQSCLLIDVLTDNARRTRNEIQRILQKNGGDFGTSLYAFTRKGVVKVLPQMEGQEKPLTLDLAEEVAIEVGAEDVQETSNEDDTALFMFICDLGDLRTVRNNLASLNYAVESSSFEYLPETTIALNDKSLEDTFLLISLLNDNPNVVRVYDNVESSG</sequence>
<keyword evidence="6" id="KW-0010">Activator</keyword>
<comment type="subcellular location">
    <subcellularLocation>
        <location evidence="1">Mitochondrion</location>
    </subcellularLocation>
</comment>
<evidence type="ECO:0000313" key="14">
    <source>
        <dbReference type="RefSeq" id="XP_022086231.1"/>
    </source>
</evidence>
<dbReference type="PANTHER" id="PTHR12532:SF0">
    <property type="entry name" value="TRANSLATIONAL ACTIVATOR OF CYTOCHROME C OXIDASE 1"/>
    <property type="match status" value="1"/>
</dbReference>
<dbReference type="InterPro" id="IPR017856">
    <property type="entry name" value="Integrase-like_N"/>
</dbReference>
<dbReference type="SUPFAM" id="SSF75625">
    <property type="entry name" value="YebC-like"/>
    <property type="match status" value="1"/>
</dbReference>
<evidence type="ECO:0000256" key="6">
    <source>
        <dbReference type="ARBA" id="ARBA00023159"/>
    </source>
</evidence>
<protein>
    <recommendedName>
        <fullName evidence="8">Translational activator of cytochrome c oxidase 1</fullName>
    </recommendedName>
    <alternativeName>
        <fullName evidence="9">Coiled-coil domain-containing protein 44</fullName>
    </alternativeName>
</protein>
<evidence type="ECO:0000256" key="4">
    <source>
        <dbReference type="ARBA" id="ARBA00023054"/>
    </source>
</evidence>
<evidence type="ECO:0000256" key="1">
    <source>
        <dbReference type="ARBA" id="ARBA00004173"/>
    </source>
</evidence>
<keyword evidence="5" id="KW-0496">Mitochondrion</keyword>
<dbReference type="Pfam" id="PF01709">
    <property type="entry name" value="Transcrip_reg"/>
    <property type="match status" value="1"/>
</dbReference>
<dbReference type="InterPro" id="IPR029072">
    <property type="entry name" value="YebC-like"/>
</dbReference>
<dbReference type="FunFam" id="3.30.70.980:FF:000008">
    <property type="entry name" value="Translational activator of cytochrome c oxidase 1"/>
    <property type="match status" value="1"/>
</dbReference>
<accession>A0A8B7Y119</accession>
<dbReference type="CTD" id="51204"/>
<evidence type="ECO:0000256" key="3">
    <source>
        <dbReference type="ARBA" id="ARBA00022845"/>
    </source>
</evidence>
<evidence type="ECO:0000259" key="11">
    <source>
        <dbReference type="Pfam" id="PF20772"/>
    </source>
</evidence>
<evidence type="ECO:0000259" key="10">
    <source>
        <dbReference type="Pfam" id="PF01709"/>
    </source>
</evidence>
<dbReference type="GeneID" id="110976871"/>
<dbReference type="OrthoDB" id="2017544at2759"/>
<feature type="domain" description="TACO1/YebC-like N-terminal" evidence="11">
    <location>
        <begin position="144"/>
        <end position="210"/>
    </location>
</feature>
<dbReference type="Proteomes" id="UP000694845">
    <property type="component" value="Unplaced"/>
</dbReference>
<dbReference type="InterPro" id="IPR002876">
    <property type="entry name" value="Transcrip_reg_TACO1-like"/>
</dbReference>
<dbReference type="Pfam" id="PF20772">
    <property type="entry name" value="TACO1_YebC_N"/>
    <property type="match status" value="1"/>
</dbReference>
<evidence type="ECO:0000256" key="8">
    <source>
        <dbReference type="ARBA" id="ARBA00073666"/>
    </source>
</evidence>
<dbReference type="Gene3D" id="1.10.10.200">
    <property type="match status" value="1"/>
</dbReference>
<comment type="function">
    <text evidence="7">Acts as a translational activator of mitochondrially-encoded cytochrome c oxidase 1.</text>
</comment>
<dbReference type="InterPro" id="IPR026564">
    <property type="entry name" value="Transcrip_reg_TACO1-like_dom3"/>
</dbReference>
<gene>
    <name evidence="13 14" type="primary">LOC110976871</name>
</gene>
<comment type="similarity">
    <text evidence="2">Belongs to the TACO1 family.</text>
</comment>
<name>A0A8B7Y119_ACAPL</name>
<dbReference type="OMA" id="NFDIPDE"/>
<evidence type="ECO:0000256" key="7">
    <source>
        <dbReference type="ARBA" id="ARBA00053642"/>
    </source>
</evidence>
<proteinExistence type="inferred from homology"/>
<keyword evidence="12" id="KW-1185">Reference proteome</keyword>
<evidence type="ECO:0000256" key="5">
    <source>
        <dbReference type="ARBA" id="ARBA00023128"/>
    </source>
</evidence>
<dbReference type="AlphaFoldDB" id="A0A8B7Y119"/>
<keyword evidence="4" id="KW-0175">Coiled coil</keyword>
<dbReference type="KEGG" id="aplc:110976871"/>
<dbReference type="GO" id="GO:0005739">
    <property type="term" value="C:mitochondrion"/>
    <property type="evidence" value="ECO:0007669"/>
    <property type="project" value="UniProtKB-SubCell"/>
</dbReference>
<evidence type="ECO:0000313" key="12">
    <source>
        <dbReference type="Proteomes" id="UP000694845"/>
    </source>
</evidence>
<evidence type="ECO:0000256" key="9">
    <source>
        <dbReference type="ARBA" id="ARBA00075676"/>
    </source>
</evidence>
<evidence type="ECO:0000313" key="13">
    <source>
        <dbReference type="RefSeq" id="XP_022086222.1"/>
    </source>
</evidence>
<organism evidence="12 13">
    <name type="scientific">Acanthaster planci</name>
    <name type="common">Crown-of-thorns starfish</name>
    <dbReference type="NCBI Taxonomy" id="133434"/>
    <lineage>
        <taxon>Eukaryota</taxon>
        <taxon>Metazoa</taxon>
        <taxon>Echinodermata</taxon>
        <taxon>Eleutherozoa</taxon>
        <taxon>Asterozoa</taxon>
        <taxon>Asteroidea</taxon>
        <taxon>Valvatacea</taxon>
        <taxon>Valvatida</taxon>
        <taxon>Acanthasteridae</taxon>
        <taxon>Acanthaster</taxon>
    </lineage>
</organism>
<keyword evidence="3" id="KW-0810">Translation regulation</keyword>
<dbReference type="InterPro" id="IPR049083">
    <property type="entry name" value="TACO1_YebC_N"/>
</dbReference>
<evidence type="ECO:0000256" key="2">
    <source>
        <dbReference type="ARBA" id="ARBA00008724"/>
    </source>
</evidence>
<dbReference type="Gene3D" id="3.30.70.980">
    <property type="match status" value="2"/>
</dbReference>
<dbReference type="RefSeq" id="XP_022086231.1">
    <property type="nucleotide sequence ID" value="XM_022230539.1"/>
</dbReference>
<feature type="domain" description="TACO1/YebC-like second and third" evidence="10">
    <location>
        <begin position="220"/>
        <end position="380"/>
    </location>
</feature>
<dbReference type="InterPro" id="IPR048300">
    <property type="entry name" value="TACO1_YebC-like_2nd/3rd_dom"/>
</dbReference>